<dbReference type="AlphaFoldDB" id="A0A7X0EEW1"/>
<evidence type="ECO:0000313" key="1">
    <source>
        <dbReference type="EMBL" id="MBB6252451.1"/>
    </source>
</evidence>
<protein>
    <submittedName>
        <fullName evidence="1">Uncharacterized protein</fullName>
    </submittedName>
</protein>
<gene>
    <name evidence="1" type="ORF">FHS74_003011</name>
</gene>
<organism evidence="1 2">
    <name type="scientific">Nitrospirillum iridis</name>
    <dbReference type="NCBI Taxonomy" id="765888"/>
    <lineage>
        <taxon>Bacteria</taxon>
        <taxon>Pseudomonadati</taxon>
        <taxon>Pseudomonadota</taxon>
        <taxon>Alphaproteobacteria</taxon>
        <taxon>Rhodospirillales</taxon>
        <taxon>Azospirillaceae</taxon>
        <taxon>Nitrospirillum</taxon>
    </lineage>
</organism>
<proteinExistence type="predicted"/>
<evidence type="ECO:0000313" key="2">
    <source>
        <dbReference type="Proteomes" id="UP000539175"/>
    </source>
</evidence>
<comment type="caution">
    <text evidence="1">The sequence shown here is derived from an EMBL/GenBank/DDBJ whole genome shotgun (WGS) entry which is preliminary data.</text>
</comment>
<dbReference type="EMBL" id="JACIIZ010000008">
    <property type="protein sequence ID" value="MBB6252451.1"/>
    <property type="molecule type" value="Genomic_DNA"/>
</dbReference>
<sequence>MFAAGPGNYALRVYLDSVNSNMCQYAFIYINADDGNYQVYSSLLMSSWVAGKTIEATITKDSQGFCHIVEFYAR</sequence>
<name>A0A7X0EEW1_9PROT</name>
<accession>A0A7X0EEW1</accession>
<keyword evidence="2" id="KW-1185">Reference proteome</keyword>
<dbReference type="RefSeq" id="WP_184801897.1">
    <property type="nucleotide sequence ID" value="NZ_JACIIZ010000008.1"/>
</dbReference>
<reference evidence="1 2" key="1">
    <citation type="submission" date="2020-08" db="EMBL/GenBank/DDBJ databases">
        <title>Genomic Encyclopedia of Type Strains, Phase IV (KMG-IV): sequencing the most valuable type-strain genomes for metagenomic binning, comparative biology and taxonomic classification.</title>
        <authorList>
            <person name="Goeker M."/>
        </authorList>
    </citation>
    <scope>NUCLEOTIDE SEQUENCE [LARGE SCALE GENOMIC DNA]</scope>
    <source>
        <strain evidence="1 2">DSM 22198</strain>
    </source>
</reference>
<dbReference type="Proteomes" id="UP000539175">
    <property type="component" value="Unassembled WGS sequence"/>
</dbReference>